<dbReference type="PANTHER" id="PTHR21704:SF18">
    <property type="entry name" value="NIPPED-B-LIKE PROTEIN"/>
    <property type="match status" value="1"/>
</dbReference>
<accession>A0A183DPM3</accession>
<keyword evidence="3" id="KW-1185">Reference proteome</keyword>
<reference evidence="2 3" key="2">
    <citation type="submission" date="2018-11" db="EMBL/GenBank/DDBJ databases">
        <authorList>
            <consortium name="Pathogen Informatics"/>
        </authorList>
    </citation>
    <scope>NUCLEOTIDE SEQUENCE [LARGE SCALE GENOMIC DNA]</scope>
</reference>
<dbReference type="OrthoDB" id="418242at2759"/>
<reference evidence="4" key="1">
    <citation type="submission" date="2016-06" db="UniProtKB">
        <authorList>
            <consortium name="WormBaseParasite"/>
        </authorList>
    </citation>
    <scope>IDENTIFICATION</scope>
</reference>
<protein>
    <submittedName>
        <fullName evidence="4">Nipped-B protein</fullName>
    </submittedName>
</protein>
<dbReference type="GO" id="GO:0061775">
    <property type="term" value="F:cohesin loader activity"/>
    <property type="evidence" value="ECO:0007669"/>
    <property type="project" value="InterPro"/>
</dbReference>
<dbReference type="InterPro" id="IPR033031">
    <property type="entry name" value="Scc2/Nipped-B"/>
</dbReference>
<feature type="compositionally biased region" description="Basic residues" evidence="1">
    <location>
        <begin position="92"/>
        <end position="103"/>
    </location>
</feature>
<dbReference type="AlphaFoldDB" id="A0A183DPM3"/>
<evidence type="ECO:0000256" key="1">
    <source>
        <dbReference type="SAM" id="MobiDB-lite"/>
    </source>
</evidence>
<feature type="compositionally biased region" description="Basic and acidic residues" evidence="1">
    <location>
        <begin position="12"/>
        <end position="29"/>
    </location>
</feature>
<dbReference type="WBParaSite" id="GPUH_0001067701-mRNA-1">
    <property type="protein sequence ID" value="GPUH_0001067701-mRNA-1"/>
    <property type="gene ID" value="GPUH_0001067701"/>
</dbReference>
<feature type="region of interest" description="Disordered" evidence="1">
    <location>
        <begin position="1"/>
        <end position="106"/>
    </location>
</feature>
<dbReference type="GO" id="GO:0034087">
    <property type="term" value="P:establishment of mitotic sister chromatid cohesion"/>
    <property type="evidence" value="ECO:0007669"/>
    <property type="project" value="TreeGrafter"/>
</dbReference>
<dbReference type="Proteomes" id="UP000271098">
    <property type="component" value="Unassembled WGS sequence"/>
</dbReference>
<organism evidence="4">
    <name type="scientific">Gongylonema pulchrum</name>
    <dbReference type="NCBI Taxonomy" id="637853"/>
    <lineage>
        <taxon>Eukaryota</taxon>
        <taxon>Metazoa</taxon>
        <taxon>Ecdysozoa</taxon>
        <taxon>Nematoda</taxon>
        <taxon>Chromadorea</taxon>
        <taxon>Rhabditida</taxon>
        <taxon>Spirurina</taxon>
        <taxon>Spiruromorpha</taxon>
        <taxon>Spiruroidea</taxon>
        <taxon>Gongylonematidae</taxon>
        <taxon>Gongylonema</taxon>
    </lineage>
</organism>
<feature type="compositionally biased region" description="Basic and acidic residues" evidence="1">
    <location>
        <begin position="46"/>
        <end position="73"/>
    </location>
</feature>
<dbReference type="GO" id="GO:0010468">
    <property type="term" value="P:regulation of gene expression"/>
    <property type="evidence" value="ECO:0007669"/>
    <property type="project" value="InterPro"/>
</dbReference>
<evidence type="ECO:0000313" key="4">
    <source>
        <dbReference type="WBParaSite" id="GPUH_0001067701-mRNA-1"/>
    </source>
</evidence>
<evidence type="ECO:0000313" key="2">
    <source>
        <dbReference type="EMBL" id="VDN17749.1"/>
    </source>
</evidence>
<evidence type="ECO:0000313" key="3">
    <source>
        <dbReference type="Proteomes" id="UP000271098"/>
    </source>
</evidence>
<sequence length="589" mass="67116">MEMIAQMAKAESSAKEDSREEPVQTEHRPNHAGTSGETPPVAVDTDNQKSKFFEGGHKRGKKRALEKTPEQPERPPTPTEIIQQREQEWRERQRKRREKHKRRQNELSECWNNDVMAEKESYQKFTSMIEQIFENIDDFDVLASGNADSEGLVTQDVLIDKGQLQELREEAQKLKSWNIIHKVNSEHLVTLLTILEKNVRDVIGADGEQSIIPLFNEDDEDDSSETYRELISDRILRAANASCTAMLIMTSTRMPKQIFIEDTIDRSIQLCKQFLSSIVYPAYDSSCRTSDKGKKNDAKKRRKSTSSSALSELAKAIYPRVTELVGCFAELVRTQYLTDTALLQLCTLGTGPFFVDNVGELQMQSITLLSAIFSRHDHCRQNIIQDLLNSIHRQPVVKTAKNSYRMPSGKLISNLTVLVMQLIQSVVKVHPRRRRNEESLDANSELAVVDATVNDSLMESKKLADMFLMGFLTRCTAKAEEDYRRLFDHFLHDLLAAWYEPEWPAADMLVSLLSAHLMTITYSKNYDMSLRIASLDYLGIITAALRKHMQTTVSDDVRLSMVVKTLAYEELDESEQNGDINNVDISNVS</sequence>
<name>A0A183DPM3_9BILA</name>
<dbReference type="GO" id="GO:0140588">
    <property type="term" value="P:chromatin looping"/>
    <property type="evidence" value="ECO:0007669"/>
    <property type="project" value="InterPro"/>
</dbReference>
<dbReference type="PANTHER" id="PTHR21704">
    <property type="entry name" value="NIPPED-B-LIKE PROTEIN DELANGIN SCC2-RELATED"/>
    <property type="match status" value="1"/>
</dbReference>
<dbReference type="EMBL" id="UYRT01078087">
    <property type="protein sequence ID" value="VDN17749.1"/>
    <property type="molecule type" value="Genomic_DNA"/>
</dbReference>
<dbReference type="GO" id="GO:0071169">
    <property type="term" value="P:establishment of protein localization to chromatin"/>
    <property type="evidence" value="ECO:0007669"/>
    <property type="project" value="TreeGrafter"/>
</dbReference>
<dbReference type="GO" id="GO:0090694">
    <property type="term" value="C:Scc2-Scc4 cohesin loading complex"/>
    <property type="evidence" value="ECO:0007669"/>
    <property type="project" value="TreeGrafter"/>
</dbReference>
<gene>
    <name evidence="2" type="ORF">GPUH_LOCUS10664</name>
</gene>
<dbReference type="GO" id="GO:1990414">
    <property type="term" value="P:replication-born double-strand break repair via sister chromatid exchange"/>
    <property type="evidence" value="ECO:0007669"/>
    <property type="project" value="TreeGrafter"/>
</dbReference>
<dbReference type="GO" id="GO:0003682">
    <property type="term" value="F:chromatin binding"/>
    <property type="evidence" value="ECO:0007669"/>
    <property type="project" value="TreeGrafter"/>
</dbReference>
<proteinExistence type="predicted"/>